<protein>
    <submittedName>
        <fullName evidence="1">Uncharacterized protein</fullName>
    </submittedName>
</protein>
<evidence type="ECO:0000313" key="2">
    <source>
        <dbReference type="Proteomes" id="UP000016231"/>
    </source>
</evidence>
<organism evidence="1 2">
    <name type="scientific">Fusobacterium vincentii 3_1_36A2</name>
    <dbReference type="NCBI Taxonomy" id="469604"/>
    <lineage>
        <taxon>Bacteria</taxon>
        <taxon>Fusobacteriati</taxon>
        <taxon>Fusobacteriota</taxon>
        <taxon>Fusobacteriia</taxon>
        <taxon>Fusobacteriales</taxon>
        <taxon>Fusobacteriaceae</taxon>
        <taxon>Fusobacterium</taxon>
    </lineage>
</organism>
<dbReference type="EMBL" id="CP003700">
    <property type="protein sequence ID" value="EEU31421.2"/>
    <property type="molecule type" value="Genomic_DNA"/>
</dbReference>
<dbReference type="Proteomes" id="UP000016231">
    <property type="component" value="Chromosome"/>
</dbReference>
<reference evidence="1 2" key="1">
    <citation type="submission" date="2013-08" db="EMBL/GenBank/DDBJ databases">
        <title>The Genome Sequence of Fusobacterium sp. 3_1_36A2.</title>
        <authorList>
            <consortium name="The Broad Institute Genome Sequencing Platform"/>
            <person name="Earl A."/>
            <person name="Ward D."/>
            <person name="Feldgarden M."/>
            <person name="Gevers D."/>
            <person name="Strauss J."/>
            <person name="White A."/>
            <person name="Allen-Vercoe E."/>
            <person name="Walker B."/>
            <person name="Young S.K."/>
            <person name="Zeng Q."/>
            <person name="Gargeya S."/>
            <person name="Fitzgerald M."/>
            <person name="Haas B."/>
            <person name="Abouelleil A."/>
            <person name="Alvarado L."/>
            <person name="Arachchi H.M."/>
            <person name="Berlin A.M."/>
            <person name="Chapman S.B."/>
            <person name="Goldberg J."/>
            <person name="Griggs A."/>
            <person name="Gujja S."/>
            <person name="Hansen M."/>
            <person name="Howarth C."/>
            <person name="Imamovic A."/>
            <person name="Larimer J."/>
            <person name="McCowen C."/>
            <person name="Montmayeur A."/>
            <person name="Murphy C."/>
            <person name="Neiman D."/>
            <person name="Pearson M."/>
            <person name="Priest M."/>
            <person name="Roberts A."/>
            <person name="Saif S."/>
            <person name="Shea T."/>
            <person name="Sisk P."/>
            <person name="Sykes S."/>
            <person name="Wortman J."/>
            <person name="Nusbaum C."/>
            <person name="Birren B."/>
        </authorList>
    </citation>
    <scope>NUCLEOTIDE SEQUENCE [LARGE SCALE GENOMIC DNA]</scope>
    <source>
        <strain evidence="1 2">3_1_36A2</strain>
    </source>
</reference>
<sequence length="149" mass="17965">MVDLIYTRLILKQKKVYKNVIFLDKIIKQEFKNIEEKINNREIKDVTEYISLSENGKKIFLIDEYNKRISFGGYRLLEDENGKNYYNYLKDKIKKMYKTKVNVHFIKNIKIMDKFYSVFATVEYEIGSSREPDSLHNGILTRMWIKENV</sequence>
<dbReference type="STRING" id="469604.HMPREF0946_01829"/>
<name>C7XSK3_FUSVC</name>
<dbReference type="KEGG" id="fnc:HMPREF0946_01829"/>
<dbReference type="AlphaFoldDB" id="C7XSK3"/>
<evidence type="ECO:0000313" key="1">
    <source>
        <dbReference type="EMBL" id="EEU31421.2"/>
    </source>
</evidence>
<dbReference type="HOGENOM" id="CLU_128684_0_0_0"/>
<proteinExistence type="predicted"/>
<gene>
    <name evidence="1" type="ORF">HMPREF0946_01829</name>
</gene>
<accession>C7XSK3</accession>
<dbReference type="eggNOG" id="ENOG5030MV1">
    <property type="taxonomic scope" value="Bacteria"/>
</dbReference>